<feature type="repeat" description="TPR" evidence="4">
    <location>
        <begin position="156"/>
        <end position="189"/>
    </location>
</feature>
<dbReference type="PROSITE" id="PS50293">
    <property type="entry name" value="TPR_REGION"/>
    <property type="match status" value="1"/>
</dbReference>
<dbReference type="PROSITE" id="PS50005">
    <property type="entry name" value="TPR"/>
    <property type="match status" value="2"/>
</dbReference>
<sequence length="335" mass="37546">MAQEQLTKQRLIYSILKFLDREIQAEYENIERRESIEVAVQCLEASFNVSLANSQNDLIYGPHIDLLSLVSNKSSTNKLLTDDMRQQADRFKNQGNEFIKQEKYKEALEAYNAAIQIDANNAIYYCNRAAAHNKLGNNDQAFNDCFRSIEIDPNYSKVYGRLGAIYLSLNKVHEALDAYKKAHTLDPNNEHYKQSIQHCEDRLRETATSTNQTNGPNLSSMFGTLLGDASGGPNMMSFFNNPALMNMATQFVQNPQVQGLMTNLVTNLTGQEGGQVGLDTLLQAGQRMANELSTNNPNLVESLRRNMSNQSQPNTNNNSTSNSNNEPDQNRPSSS</sequence>
<dbReference type="GO" id="GO:0060090">
    <property type="term" value="F:molecular adaptor activity"/>
    <property type="evidence" value="ECO:0007669"/>
    <property type="project" value="TreeGrafter"/>
</dbReference>
<dbReference type="GO" id="GO:0016020">
    <property type="term" value="C:membrane"/>
    <property type="evidence" value="ECO:0007669"/>
    <property type="project" value="TreeGrafter"/>
</dbReference>
<dbReference type="PANTHER" id="PTHR45831:SF2">
    <property type="entry name" value="LD24721P"/>
    <property type="match status" value="1"/>
</dbReference>
<dbReference type="EMBL" id="CAJNOT010000613">
    <property type="protein sequence ID" value="CAF1035233.1"/>
    <property type="molecule type" value="Genomic_DNA"/>
</dbReference>
<keyword evidence="3 4" id="KW-0802">TPR repeat</keyword>
<reference evidence="8" key="1">
    <citation type="submission" date="2021-02" db="EMBL/GenBank/DDBJ databases">
        <authorList>
            <person name="Nowell W R."/>
        </authorList>
    </citation>
    <scope>NUCLEOTIDE SEQUENCE</scope>
</reference>
<feature type="compositionally biased region" description="Low complexity" evidence="5">
    <location>
        <begin position="307"/>
        <end position="325"/>
    </location>
</feature>
<dbReference type="InterPro" id="IPR019734">
    <property type="entry name" value="TPR_rpt"/>
</dbReference>
<dbReference type="Pfam" id="PF13414">
    <property type="entry name" value="TPR_11"/>
    <property type="match status" value="1"/>
</dbReference>
<feature type="region of interest" description="Disordered" evidence="5">
    <location>
        <begin position="307"/>
        <end position="335"/>
    </location>
</feature>
<evidence type="ECO:0000256" key="2">
    <source>
        <dbReference type="ARBA" id="ARBA00022737"/>
    </source>
</evidence>
<dbReference type="GO" id="GO:0072380">
    <property type="term" value="C:TRC complex"/>
    <property type="evidence" value="ECO:0007669"/>
    <property type="project" value="TreeGrafter"/>
</dbReference>
<evidence type="ECO:0000259" key="6">
    <source>
        <dbReference type="Pfam" id="PF16546"/>
    </source>
</evidence>
<dbReference type="PANTHER" id="PTHR45831">
    <property type="entry name" value="LD24721P"/>
    <property type="match status" value="1"/>
</dbReference>
<dbReference type="Proteomes" id="UP000663864">
    <property type="component" value="Unassembled WGS sequence"/>
</dbReference>
<dbReference type="Gene3D" id="1.25.40.10">
    <property type="entry name" value="Tetratricopeptide repeat domain"/>
    <property type="match status" value="1"/>
</dbReference>
<comment type="similarity">
    <text evidence="1">Belongs to the SGT family.</text>
</comment>
<dbReference type="InterPro" id="IPR032374">
    <property type="entry name" value="SGTA_dimer"/>
</dbReference>
<proteinExistence type="inferred from homology"/>
<name>A0A819KQY9_9BILA</name>
<comment type="caution">
    <text evidence="8">The sequence shown here is derived from an EMBL/GenBank/DDBJ whole genome shotgun (WGS) entry which is preliminary data.</text>
</comment>
<dbReference type="Gene3D" id="1.20.5.420">
    <property type="entry name" value="Immunoglobulin FC, subunit C"/>
    <property type="match status" value="1"/>
</dbReference>
<evidence type="ECO:0000256" key="1">
    <source>
        <dbReference type="ARBA" id="ARBA00008175"/>
    </source>
</evidence>
<accession>A0A819KQY9</accession>
<protein>
    <recommendedName>
        <fullName evidence="6">SGTA homodimerisation domain-containing protein</fullName>
    </recommendedName>
</protein>
<dbReference type="InterPro" id="IPR011990">
    <property type="entry name" value="TPR-like_helical_dom_sf"/>
</dbReference>
<evidence type="ECO:0000313" key="7">
    <source>
        <dbReference type="EMBL" id="CAF1035233.1"/>
    </source>
</evidence>
<evidence type="ECO:0000256" key="4">
    <source>
        <dbReference type="PROSITE-ProRule" id="PRU00339"/>
    </source>
</evidence>
<feature type="domain" description="SGTA homodimerisation" evidence="6">
    <location>
        <begin position="7"/>
        <end position="58"/>
    </location>
</feature>
<dbReference type="SUPFAM" id="SSF48452">
    <property type="entry name" value="TPR-like"/>
    <property type="match status" value="1"/>
</dbReference>
<dbReference type="Proteomes" id="UP000663836">
    <property type="component" value="Unassembled WGS sequence"/>
</dbReference>
<feature type="compositionally biased region" description="Polar residues" evidence="5">
    <location>
        <begin position="326"/>
        <end position="335"/>
    </location>
</feature>
<dbReference type="AlphaFoldDB" id="A0A819KQY9"/>
<feature type="repeat" description="TPR" evidence="4">
    <location>
        <begin position="88"/>
        <end position="121"/>
    </location>
</feature>
<dbReference type="GO" id="GO:0006620">
    <property type="term" value="P:post-translational protein targeting to endoplasmic reticulum membrane"/>
    <property type="evidence" value="ECO:0007669"/>
    <property type="project" value="TreeGrafter"/>
</dbReference>
<dbReference type="Pfam" id="PF16546">
    <property type="entry name" value="SGTA_dimer"/>
    <property type="match status" value="1"/>
</dbReference>
<evidence type="ECO:0000256" key="5">
    <source>
        <dbReference type="SAM" id="MobiDB-lite"/>
    </source>
</evidence>
<keyword evidence="2" id="KW-0677">Repeat</keyword>
<evidence type="ECO:0000313" key="9">
    <source>
        <dbReference type="Proteomes" id="UP000663836"/>
    </source>
</evidence>
<dbReference type="SMART" id="SM00028">
    <property type="entry name" value="TPR"/>
    <property type="match status" value="3"/>
</dbReference>
<dbReference type="EMBL" id="CAJOBD010003445">
    <property type="protein sequence ID" value="CAF3948792.1"/>
    <property type="molecule type" value="Genomic_DNA"/>
</dbReference>
<dbReference type="Pfam" id="PF00515">
    <property type="entry name" value="TPR_1"/>
    <property type="match status" value="1"/>
</dbReference>
<evidence type="ECO:0000256" key="3">
    <source>
        <dbReference type="ARBA" id="ARBA00022803"/>
    </source>
</evidence>
<dbReference type="InterPro" id="IPR047150">
    <property type="entry name" value="SGT"/>
</dbReference>
<evidence type="ECO:0000313" key="8">
    <source>
        <dbReference type="EMBL" id="CAF3948792.1"/>
    </source>
</evidence>
<organism evidence="8 9">
    <name type="scientific">Rotaria sordida</name>
    <dbReference type="NCBI Taxonomy" id="392033"/>
    <lineage>
        <taxon>Eukaryota</taxon>
        <taxon>Metazoa</taxon>
        <taxon>Spiralia</taxon>
        <taxon>Gnathifera</taxon>
        <taxon>Rotifera</taxon>
        <taxon>Eurotatoria</taxon>
        <taxon>Bdelloidea</taxon>
        <taxon>Philodinida</taxon>
        <taxon>Philodinidae</taxon>
        <taxon>Rotaria</taxon>
    </lineage>
</organism>
<gene>
    <name evidence="8" type="ORF">JBS370_LOCUS23412</name>
    <name evidence="7" type="ORF">ZHD862_LOCUS14257</name>
</gene>